<evidence type="ECO:0000256" key="8">
    <source>
        <dbReference type="SAM" id="Phobius"/>
    </source>
</evidence>
<keyword evidence="3" id="KW-0597">Phosphoprotein</keyword>
<dbReference type="Pfam" id="PF02518">
    <property type="entry name" value="HATPase_c"/>
    <property type="match status" value="1"/>
</dbReference>
<dbReference type="InterPro" id="IPR005467">
    <property type="entry name" value="His_kinase_dom"/>
</dbReference>
<dbReference type="InterPro" id="IPR036890">
    <property type="entry name" value="HATPase_C_sf"/>
</dbReference>
<dbReference type="FunFam" id="3.30.565.10:FF:000006">
    <property type="entry name" value="Sensor histidine kinase WalK"/>
    <property type="match status" value="1"/>
</dbReference>
<evidence type="ECO:0000256" key="4">
    <source>
        <dbReference type="ARBA" id="ARBA00022679"/>
    </source>
</evidence>
<evidence type="ECO:0000256" key="5">
    <source>
        <dbReference type="ARBA" id="ARBA00022777"/>
    </source>
</evidence>
<dbReference type="SMART" id="SM00388">
    <property type="entry name" value="HisKA"/>
    <property type="match status" value="1"/>
</dbReference>
<dbReference type="PROSITE" id="PS50109">
    <property type="entry name" value="HIS_KIN"/>
    <property type="match status" value="1"/>
</dbReference>
<feature type="transmembrane region" description="Helical" evidence="8">
    <location>
        <begin position="153"/>
        <end position="173"/>
    </location>
</feature>
<dbReference type="Gene3D" id="1.10.287.130">
    <property type="match status" value="1"/>
</dbReference>
<sequence length="452" mass="50683">MRGILDKGTPSEVQDLKPIRRRIREYAKVGIKLFIQRLVIYTVAAGLAGAYYDWLTAAVFYVLVMLCEVYDGYTFRSILALRVWRQADVRASLRKIYLGTITSSIAISLFAVSFALQQSSESGHFMPMFILVSASIFATMNNHQFIPVLALRLSIYIAAIIFIPTYDLWVIAPPLSSELWLNFFTIFFVLGFLFELARTFLTGYSAYQKSHLKLEEEHEKTKVAYIAKTQFLATVSHELRTPLTSIKGGLSLVRSGALGDVPEKMRVPFEIAERNSNRLADLVDDLLLLQSIESGRLELMMETVDLGQLVLETIEQFEPFAKSENVVVNTNAKEGEFWVKCDAKRIDQVIKNLLSNAAKFSNGQGDITVSIERKHEHIRISIADQGIGIPEGSQDKIFAEFGQIDSSDTRKHKGTGLGLSISKRIIEAHDARMNYTSALGKGTTFVIEMLSV</sequence>
<proteinExistence type="predicted"/>
<dbReference type="SUPFAM" id="SSF47384">
    <property type="entry name" value="Homodimeric domain of signal transducing histidine kinase"/>
    <property type="match status" value="1"/>
</dbReference>
<dbReference type="CDD" id="cd16922">
    <property type="entry name" value="HATPase_EvgS-ArcB-TorS-like"/>
    <property type="match status" value="1"/>
</dbReference>
<evidence type="ECO:0000313" key="10">
    <source>
        <dbReference type="EMBL" id="SFO02986.1"/>
    </source>
</evidence>
<dbReference type="AlphaFoldDB" id="A0A1I5DUX6"/>
<evidence type="ECO:0000313" key="11">
    <source>
        <dbReference type="Proteomes" id="UP000198599"/>
    </source>
</evidence>
<keyword evidence="5 10" id="KW-0418">Kinase</keyword>
<dbReference type="SMART" id="SM00387">
    <property type="entry name" value="HATPase_c"/>
    <property type="match status" value="1"/>
</dbReference>
<dbReference type="RefSeq" id="WP_245736363.1">
    <property type="nucleotide sequence ID" value="NZ_FOVP01000013.1"/>
</dbReference>
<dbReference type="InterPro" id="IPR036097">
    <property type="entry name" value="HisK_dim/P_sf"/>
</dbReference>
<feature type="transmembrane region" description="Helical" evidence="8">
    <location>
        <begin position="179"/>
        <end position="201"/>
    </location>
</feature>
<evidence type="ECO:0000256" key="3">
    <source>
        <dbReference type="ARBA" id="ARBA00022553"/>
    </source>
</evidence>
<keyword evidence="11" id="KW-1185">Reference proteome</keyword>
<dbReference type="GO" id="GO:0000155">
    <property type="term" value="F:phosphorelay sensor kinase activity"/>
    <property type="evidence" value="ECO:0007669"/>
    <property type="project" value="InterPro"/>
</dbReference>
<dbReference type="FunFam" id="1.10.287.130:FF:000001">
    <property type="entry name" value="Two-component sensor histidine kinase"/>
    <property type="match status" value="1"/>
</dbReference>
<dbReference type="CDD" id="cd00082">
    <property type="entry name" value="HisKA"/>
    <property type="match status" value="1"/>
</dbReference>
<gene>
    <name evidence="10" type="ORF">SAMN04487859_113133</name>
</gene>
<dbReference type="SUPFAM" id="SSF55874">
    <property type="entry name" value="ATPase domain of HSP90 chaperone/DNA topoisomerase II/histidine kinase"/>
    <property type="match status" value="1"/>
</dbReference>
<reference evidence="11" key="1">
    <citation type="submission" date="2016-10" db="EMBL/GenBank/DDBJ databases">
        <authorList>
            <person name="Varghese N."/>
            <person name="Submissions S."/>
        </authorList>
    </citation>
    <scope>NUCLEOTIDE SEQUENCE [LARGE SCALE GENOMIC DNA]</scope>
    <source>
        <strain evidence="11">DSM 28463</strain>
    </source>
</reference>
<dbReference type="PANTHER" id="PTHR43711:SF1">
    <property type="entry name" value="HISTIDINE KINASE 1"/>
    <property type="match status" value="1"/>
</dbReference>
<protein>
    <recommendedName>
        <fullName evidence="2">histidine kinase</fullName>
        <ecNumber evidence="2">2.7.13.3</ecNumber>
    </recommendedName>
</protein>
<feature type="transmembrane region" description="Helical" evidence="8">
    <location>
        <begin position="122"/>
        <end position="141"/>
    </location>
</feature>
<keyword evidence="4" id="KW-0808">Transferase</keyword>
<evidence type="ECO:0000256" key="1">
    <source>
        <dbReference type="ARBA" id="ARBA00000085"/>
    </source>
</evidence>
<dbReference type="Pfam" id="PF00512">
    <property type="entry name" value="HisKA"/>
    <property type="match status" value="1"/>
</dbReference>
<evidence type="ECO:0000256" key="6">
    <source>
        <dbReference type="ARBA" id="ARBA00023012"/>
    </source>
</evidence>
<evidence type="ECO:0000256" key="7">
    <source>
        <dbReference type="ARBA" id="ARBA00023136"/>
    </source>
</evidence>
<feature type="transmembrane region" description="Helical" evidence="8">
    <location>
        <begin position="29"/>
        <end position="52"/>
    </location>
</feature>
<dbReference type="PRINTS" id="PR00344">
    <property type="entry name" value="BCTRLSENSOR"/>
</dbReference>
<keyword evidence="7 8" id="KW-0472">Membrane</keyword>
<dbReference type="EMBL" id="FOVP01000013">
    <property type="protein sequence ID" value="SFO02986.1"/>
    <property type="molecule type" value="Genomic_DNA"/>
</dbReference>
<evidence type="ECO:0000259" key="9">
    <source>
        <dbReference type="PROSITE" id="PS50109"/>
    </source>
</evidence>
<keyword evidence="8" id="KW-1133">Transmembrane helix</keyword>
<organism evidence="10 11">
    <name type="scientific">Roseovarius lutimaris</name>
    <dbReference type="NCBI Taxonomy" id="1005928"/>
    <lineage>
        <taxon>Bacteria</taxon>
        <taxon>Pseudomonadati</taxon>
        <taxon>Pseudomonadota</taxon>
        <taxon>Alphaproteobacteria</taxon>
        <taxon>Rhodobacterales</taxon>
        <taxon>Roseobacteraceae</taxon>
        <taxon>Roseovarius</taxon>
    </lineage>
</organism>
<comment type="catalytic activity">
    <reaction evidence="1">
        <text>ATP + protein L-histidine = ADP + protein N-phospho-L-histidine.</text>
        <dbReference type="EC" id="2.7.13.3"/>
    </reaction>
</comment>
<keyword evidence="6" id="KW-0902">Two-component regulatory system</keyword>
<dbReference type="STRING" id="1005928.SAMN04487859_113133"/>
<accession>A0A1I5DUX6</accession>
<dbReference type="PANTHER" id="PTHR43711">
    <property type="entry name" value="TWO-COMPONENT HISTIDINE KINASE"/>
    <property type="match status" value="1"/>
</dbReference>
<feature type="transmembrane region" description="Helical" evidence="8">
    <location>
        <begin position="58"/>
        <end position="75"/>
    </location>
</feature>
<feature type="domain" description="Histidine kinase" evidence="9">
    <location>
        <begin position="234"/>
        <end position="452"/>
    </location>
</feature>
<dbReference type="InterPro" id="IPR003594">
    <property type="entry name" value="HATPase_dom"/>
</dbReference>
<keyword evidence="8" id="KW-0812">Transmembrane</keyword>
<dbReference type="InterPro" id="IPR050736">
    <property type="entry name" value="Sensor_HK_Regulatory"/>
</dbReference>
<dbReference type="InterPro" id="IPR004358">
    <property type="entry name" value="Sig_transdc_His_kin-like_C"/>
</dbReference>
<dbReference type="Gene3D" id="3.30.565.10">
    <property type="entry name" value="Histidine kinase-like ATPase, C-terminal domain"/>
    <property type="match status" value="1"/>
</dbReference>
<dbReference type="EC" id="2.7.13.3" evidence="2"/>
<name>A0A1I5DUX6_9RHOB</name>
<dbReference type="InterPro" id="IPR003661">
    <property type="entry name" value="HisK_dim/P_dom"/>
</dbReference>
<dbReference type="Proteomes" id="UP000198599">
    <property type="component" value="Unassembled WGS sequence"/>
</dbReference>
<evidence type="ECO:0000256" key="2">
    <source>
        <dbReference type="ARBA" id="ARBA00012438"/>
    </source>
</evidence>
<feature type="transmembrane region" description="Helical" evidence="8">
    <location>
        <begin position="96"/>
        <end position="116"/>
    </location>
</feature>